<reference evidence="3 4" key="1">
    <citation type="submission" date="2018-12" db="EMBL/GenBank/DDBJ databases">
        <title>Genome Sequence of Candidatus Viridilinea halotolerans isolated from saline sulfide-rich spring.</title>
        <authorList>
            <person name="Grouzdev D.S."/>
            <person name="Burganskaya E.I."/>
            <person name="Krutkina M.S."/>
            <person name="Sukhacheva M.V."/>
            <person name="Gorlenko V.M."/>
        </authorList>
    </citation>
    <scope>NUCLEOTIDE SEQUENCE [LARGE SCALE GENOMIC DNA]</scope>
    <source>
        <strain evidence="3">Chok-6</strain>
    </source>
</reference>
<keyword evidence="2" id="KW-0732">Signal</keyword>
<evidence type="ECO:0000256" key="2">
    <source>
        <dbReference type="SAM" id="SignalP"/>
    </source>
</evidence>
<feature type="region of interest" description="Disordered" evidence="1">
    <location>
        <begin position="30"/>
        <end position="57"/>
    </location>
</feature>
<accession>A0A426TTN3</accession>
<feature type="chain" id="PRO_5019296732" evidence="2">
    <location>
        <begin position="32"/>
        <end position="267"/>
    </location>
</feature>
<evidence type="ECO:0000313" key="4">
    <source>
        <dbReference type="Proteomes" id="UP000280307"/>
    </source>
</evidence>
<feature type="compositionally biased region" description="Pro residues" evidence="1">
    <location>
        <begin position="37"/>
        <end position="57"/>
    </location>
</feature>
<comment type="caution">
    <text evidence="3">The sequence shown here is derived from an EMBL/GenBank/DDBJ whole genome shotgun (WGS) entry which is preliminary data.</text>
</comment>
<organism evidence="3 4">
    <name type="scientific">Candidatus Viridilinea halotolerans</name>
    <dbReference type="NCBI Taxonomy" id="2491704"/>
    <lineage>
        <taxon>Bacteria</taxon>
        <taxon>Bacillati</taxon>
        <taxon>Chloroflexota</taxon>
        <taxon>Chloroflexia</taxon>
        <taxon>Chloroflexales</taxon>
        <taxon>Chloroflexineae</taxon>
        <taxon>Oscillochloridaceae</taxon>
        <taxon>Candidatus Viridilinea</taxon>
    </lineage>
</organism>
<protein>
    <submittedName>
        <fullName evidence="3">Uncharacterized protein</fullName>
    </submittedName>
</protein>
<name>A0A426TTN3_9CHLR</name>
<evidence type="ECO:0000313" key="3">
    <source>
        <dbReference type="EMBL" id="RRR68073.1"/>
    </source>
</evidence>
<dbReference type="Proteomes" id="UP000280307">
    <property type="component" value="Unassembled WGS sequence"/>
</dbReference>
<sequence>MAKRSPQSLSLLFALLLVLGLMVASAGSAHAQTVPGGAPPTTLPPPAPTLPTEPPPPVAGECVPSYLQQGAWAGANLLRLPGDSVDPEVNVYIPGEALRNLTDRWGNPACPYWLEVDVAPGNVTATLPPPANGAVQLTVMVRARLLDSNRNVIERPNFNPPATICFRLPPERVVAARGLGGVQLHNFDRLLNQWVTLPTAVLEGQFCGSVTHFSVFAVSATPAASSFPIPAALPTTSTGPNMHLERWLGLGLLLVILGGAWRVRREA</sequence>
<feature type="signal peptide" evidence="2">
    <location>
        <begin position="1"/>
        <end position="31"/>
    </location>
</feature>
<dbReference type="EMBL" id="RSAS01000748">
    <property type="protein sequence ID" value="RRR68073.1"/>
    <property type="molecule type" value="Genomic_DNA"/>
</dbReference>
<gene>
    <name evidence="3" type="ORF">EI684_18025</name>
</gene>
<dbReference type="AlphaFoldDB" id="A0A426TTN3"/>
<evidence type="ECO:0000256" key="1">
    <source>
        <dbReference type="SAM" id="MobiDB-lite"/>
    </source>
</evidence>
<proteinExistence type="predicted"/>